<feature type="region of interest" description="Disordered" evidence="4">
    <location>
        <begin position="620"/>
        <end position="639"/>
    </location>
</feature>
<accession>A0A897ND84</accession>
<reference evidence="7" key="1">
    <citation type="submission" date="2020-11" db="EMBL/GenBank/DDBJ databases">
        <title>Carbohydrate-dependent, anaerobic sulfur respiration: A novel catabolism in halophilic archaea.</title>
        <authorList>
            <person name="Sorokin D.Y."/>
            <person name="Messina E."/>
            <person name="Smedile F."/>
            <person name="La Cono V."/>
            <person name="Hallsworth J.E."/>
            <person name="Yakimov M.M."/>
        </authorList>
    </citation>
    <scope>NUCLEOTIDE SEQUENCE</scope>
    <source>
        <strain evidence="7">HSR-Bgl</strain>
    </source>
</reference>
<feature type="compositionally biased region" description="Polar residues" evidence="4">
    <location>
        <begin position="629"/>
        <end position="639"/>
    </location>
</feature>
<dbReference type="GO" id="GO:0007165">
    <property type="term" value="P:signal transduction"/>
    <property type="evidence" value="ECO:0007669"/>
    <property type="project" value="UniProtKB-KW"/>
</dbReference>
<dbReference type="SUPFAM" id="SSF58104">
    <property type="entry name" value="Methyl-accepting chemotaxis protein (MCP) signaling domain"/>
    <property type="match status" value="1"/>
</dbReference>
<sequence length="639" mass="69566">MSKKTTDGDGASKRATGSTLLPRFIGRSFVAKFLLALVVVLVLVGSVSAYTFTQTSQELSDETETEYTGIAEQGAFQLDTWQNERGDTTIRLANLADMESGEPQTVQERIDEEMKRLPEDVANLYYIDLSANGEVLATSSDAFQPDFSNENPDFDTLSTDNAPWVTLSIDNLELGDDNLFISDPVRANQRSNIYFVSEVQTDDNRDIVLAMQTDIDTLAGDLGTNARDQFTVVVNDQGKIIADSRPSEETTLAAGTSSFPDYIDGQSGFPSFVDAERQSGFAESVTEGGQLEEPHVAGWAKVANSDLVVVTKEPTSQAFSLRSTVTNSLLVLVGTVLLGFLVVGFVFGRGTVSALSRLTGKANELASGNLDVDLSVERADEFGTLTASFAAMRDSLKERIEEAEQARKEAEVSRAEAMELNSYLQDRADEYARIMQQCATGDLTQRMDPDGENEAMDRIATEFNEMIDELEQTTGQLKSFAEEVETAGRDVQQSADVVRETSEDAVDAALTVSNQADDQKQRLQDIAGALDQVVADLDDLDATHENVNLDDALDRLEDTATLIGEVLTETDVVLNEAEDAATAAEEQAAELNEVSERAGDLVRYAGPLQEVLDRFQTESERKFYFPTGPGSSDAQPSDE</sequence>
<keyword evidence="5" id="KW-0472">Membrane</keyword>
<feature type="transmembrane region" description="Helical" evidence="5">
    <location>
        <begin position="329"/>
        <end position="348"/>
    </location>
</feature>
<keyword evidence="3" id="KW-0175">Coiled coil</keyword>
<keyword evidence="5" id="KW-0812">Transmembrane</keyword>
<protein>
    <submittedName>
        <fullName evidence="7">Methyl-accepting chemotaxis protein</fullName>
    </submittedName>
</protein>
<name>A0A897ND84_9EURY</name>
<gene>
    <name evidence="7" type="primary">tar</name>
    <name evidence="7" type="ORF">HSBGL_0206</name>
</gene>
<evidence type="ECO:0000256" key="4">
    <source>
        <dbReference type="SAM" id="MobiDB-lite"/>
    </source>
</evidence>
<evidence type="ECO:0000256" key="2">
    <source>
        <dbReference type="ARBA" id="ARBA00029447"/>
    </source>
</evidence>
<keyword evidence="5" id="KW-1133">Transmembrane helix</keyword>
<feature type="coiled-coil region" evidence="3">
    <location>
        <begin position="567"/>
        <end position="597"/>
    </location>
</feature>
<dbReference type="AlphaFoldDB" id="A0A897ND84"/>
<dbReference type="RefSeq" id="WP_229125263.1">
    <property type="nucleotide sequence ID" value="NZ_CP064789.1"/>
</dbReference>
<dbReference type="Gene3D" id="6.10.250.1910">
    <property type="match status" value="1"/>
</dbReference>
<dbReference type="Proteomes" id="UP000663305">
    <property type="component" value="Chromosome"/>
</dbReference>
<dbReference type="CDD" id="cd06225">
    <property type="entry name" value="HAMP"/>
    <property type="match status" value="2"/>
</dbReference>
<feature type="domain" description="HAMP" evidence="6">
    <location>
        <begin position="422"/>
        <end position="475"/>
    </location>
</feature>
<dbReference type="InterPro" id="IPR003660">
    <property type="entry name" value="HAMP_dom"/>
</dbReference>
<evidence type="ECO:0000259" key="6">
    <source>
        <dbReference type="PROSITE" id="PS50885"/>
    </source>
</evidence>
<dbReference type="PROSITE" id="PS50885">
    <property type="entry name" value="HAMP"/>
    <property type="match status" value="2"/>
</dbReference>
<dbReference type="PANTHER" id="PTHR32089">
    <property type="entry name" value="METHYL-ACCEPTING CHEMOTAXIS PROTEIN MCPB"/>
    <property type="match status" value="1"/>
</dbReference>
<evidence type="ECO:0000256" key="3">
    <source>
        <dbReference type="SAM" id="Coils"/>
    </source>
</evidence>
<feature type="coiled-coil region" evidence="3">
    <location>
        <begin position="389"/>
        <end position="420"/>
    </location>
</feature>
<feature type="domain" description="HAMP" evidence="6">
    <location>
        <begin position="349"/>
        <end position="401"/>
    </location>
</feature>
<evidence type="ECO:0000313" key="7">
    <source>
        <dbReference type="EMBL" id="QSG10647.1"/>
    </source>
</evidence>
<keyword evidence="1" id="KW-0807">Transducer</keyword>
<dbReference type="GeneID" id="68859736"/>
<organism evidence="7 8">
    <name type="scientific">Halapricum desulfuricans</name>
    <dbReference type="NCBI Taxonomy" id="2841257"/>
    <lineage>
        <taxon>Archaea</taxon>
        <taxon>Methanobacteriati</taxon>
        <taxon>Methanobacteriota</taxon>
        <taxon>Stenosarchaea group</taxon>
        <taxon>Halobacteria</taxon>
        <taxon>Halobacteriales</taxon>
        <taxon>Haloarculaceae</taxon>
        <taxon>Halapricum</taxon>
    </lineage>
</organism>
<dbReference type="SMART" id="SM00304">
    <property type="entry name" value="HAMP"/>
    <property type="match status" value="2"/>
</dbReference>
<dbReference type="PANTHER" id="PTHR32089:SF112">
    <property type="entry name" value="LYSOZYME-LIKE PROTEIN-RELATED"/>
    <property type="match status" value="1"/>
</dbReference>
<evidence type="ECO:0000256" key="5">
    <source>
        <dbReference type="SAM" id="Phobius"/>
    </source>
</evidence>
<comment type="similarity">
    <text evidence="2">Belongs to the methyl-accepting chemotaxis (MCP) protein family.</text>
</comment>
<evidence type="ECO:0000313" key="8">
    <source>
        <dbReference type="Proteomes" id="UP000663305"/>
    </source>
</evidence>
<dbReference type="Pfam" id="PF00672">
    <property type="entry name" value="HAMP"/>
    <property type="match status" value="2"/>
</dbReference>
<dbReference type="EMBL" id="CP064789">
    <property type="protein sequence ID" value="QSG10647.1"/>
    <property type="molecule type" value="Genomic_DNA"/>
</dbReference>
<proteinExistence type="inferred from homology"/>
<evidence type="ECO:0000256" key="1">
    <source>
        <dbReference type="ARBA" id="ARBA00023224"/>
    </source>
</evidence>
<dbReference type="Gene3D" id="1.10.287.950">
    <property type="entry name" value="Methyl-accepting chemotaxis protein"/>
    <property type="match status" value="1"/>
</dbReference>
<dbReference type="GO" id="GO:0016020">
    <property type="term" value="C:membrane"/>
    <property type="evidence" value="ECO:0007669"/>
    <property type="project" value="InterPro"/>
</dbReference>